<feature type="binding site" evidence="6">
    <location>
        <position position="198"/>
    </location>
    <ligand>
        <name>ATP</name>
        <dbReference type="ChEBI" id="CHEBI:30616"/>
    </ligand>
</feature>
<evidence type="ECO:0000256" key="5">
    <source>
        <dbReference type="PIRSR" id="PIRSR000615-3"/>
    </source>
</evidence>
<evidence type="ECO:0000256" key="6">
    <source>
        <dbReference type="PROSITE-ProRule" id="PRU10141"/>
    </source>
</evidence>
<dbReference type="Proteomes" id="UP000007879">
    <property type="component" value="Unassembled WGS sequence"/>
</dbReference>
<dbReference type="KEGG" id="aqu:109581562"/>
<dbReference type="GO" id="GO:0005886">
    <property type="term" value="C:plasma membrane"/>
    <property type="evidence" value="ECO:0007669"/>
    <property type="project" value="TreeGrafter"/>
</dbReference>
<dbReference type="RefSeq" id="XP_019851358.1">
    <property type="nucleotide sequence ID" value="XM_019995799.1"/>
</dbReference>
<accession>A0AAN0J3S7</accession>
<dbReference type="PANTHER" id="PTHR24416:SF631">
    <property type="entry name" value="SERINE_THREONINE_TYROSINE KINASE 1"/>
    <property type="match status" value="1"/>
</dbReference>
<dbReference type="SUPFAM" id="SSF56112">
    <property type="entry name" value="Protein kinase-like (PK-like)"/>
    <property type="match status" value="1"/>
</dbReference>
<keyword evidence="7" id="KW-1133">Transmembrane helix</keyword>
<dbReference type="InterPro" id="IPR001245">
    <property type="entry name" value="Ser-Thr/Tyr_kinase_cat_dom"/>
</dbReference>
<protein>
    <recommendedName>
        <fullName evidence="8">Protein kinase domain-containing protein</fullName>
    </recommendedName>
</protein>
<dbReference type="InterPro" id="IPR000719">
    <property type="entry name" value="Prot_kinase_dom"/>
</dbReference>
<keyword evidence="4 6" id="KW-0067">ATP-binding</keyword>
<feature type="binding site" evidence="4">
    <location>
        <position position="302"/>
    </location>
    <ligand>
        <name>ATP</name>
        <dbReference type="ChEBI" id="CHEBI:30616"/>
    </ligand>
</feature>
<dbReference type="GO" id="GO:0007169">
    <property type="term" value="P:cell surface receptor protein tyrosine kinase signaling pathway"/>
    <property type="evidence" value="ECO:0007669"/>
    <property type="project" value="TreeGrafter"/>
</dbReference>
<dbReference type="InterPro" id="IPR050122">
    <property type="entry name" value="RTK"/>
</dbReference>
<dbReference type="PROSITE" id="PS00107">
    <property type="entry name" value="PROTEIN_KINASE_ATP"/>
    <property type="match status" value="1"/>
</dbReference>
<dbReference type="Gene3D" id="1.10.510.10">
    <property type="entry name" value="Transferase(Phosphotransferase) domain 1"/>
    <property type="match status" value="1"/>
</dbReference>
<keyword evidence="4 6" id="KW-0547">Nucleotide-binding</keyword>
<comment type="subcellular location">
    <subcellularLocation>
        <location evidence="1">Membrane</location>
        <topology evidence="1">Single-pass membrane protein</topology>
    </subcellularLocation>
</comment>
<keyword evidence="10" id="KW-1185">Reference proteome</keyword>
<dbReference type="InterPro" id="IPR008266">
    <property type="entry name" value="Tyr_kinase_AS"/>
</dbReference>
<dbReference type="PRINTS" id="PR00109">
    <property type="entry name" value="TYRKINASE"/>
</dbReference>
<dbReference type="PROSITE" id="PS00109">
    <property type="entry name" value="PROTEIN_KINASE_TYR"/>
    <property type="match status" value="1"/>
</dbReference>
<evidence type="ECO:0000256" key="4">
    <source>
        <dbReference type="PIRSR" id="PIRSR000615-2"/>
    </source>
</evidence>
<evidence type="ECO:0000256" key="2">
    <source>
        <dbReference type="ARBA" id="ARBA00051243"/>
    </source>
</evidence>
<organism evidence="9 10">
    <name type="scientific">Amphimedon queenslandica</name>
    <name type="common">Sponge</name>
    <dbReference type="NCBI Taxonomy" id="400682"/>
    <lineage>
        <taxon>Eukaryota</taxon>
        <taxon>Metazoa</taxon>
        <taxon>Porifera</taxon>
        <taxon>Demospongiae</taxon>
        <taxon>Heteroscleromorpha</taxon>
        <taxon>Haplosclerida</taxon>
        <taxon>Niphatidae</taxon>
        <taxon>Amphimedon</taxon>
    </lineage>
</organism>
<dbReference type="GO" id="GO:0004714">
    <property type="term" value="F:transmembrane receptor protein tyrosine kinase activity"/>
    <property type="evidence" value="ECO:0007669"/>
    <property type="project" value="UniProtKB-EC"/>
</dbReference>
<feature type="active site" description="Proton acceptor" evidence="3">
    <location>
        <position position="298"/>
    </location>
</feature>
<sequence>MHYTESTISATESTVIPSNNPSAALGIGVGIGSTVILLVLILLILFVLIVFIIRLKRCTTKNSSYYESTVISSTGNYVLATEIECSLTLPVSSDVIAGSNEDFNMSTNESYSKVKGHSSVFKMSNNESYIKKEDIRIPFYEPANDRIKIIAQIKKSKSVLIQFDSLRLTSSLGSGQFGNVCKGQWKKPNGDTIDVAVKMLQDGASEQEKIKFLQEAAIMSQFTHDNVIKLHGVVSDDEHPMIVIEYMSKGDLDHLLQKMITNPGELVHHDTPALLLSFCQQVCLGMTYLSSKGFVHRDLAARNILVSANNICKVKIIN</sequence>
<dbReference type="EnsemblMetazoa" id="XM_019995799.1">
    <property type="protein sequence ID" value="XP_019851358.1"/>
    <property type="gene ID" value="LOC109581562"/>
</dbReference>
<evidence type="ECO:0000313" key="10">
    <source>
        <dbReference type="Proteomes" id="UP000007879"/>
    </source>
</evidence>
<dbReference type="SMART" id="SM00219">
    <property type="entry name" value="TyrKc"/>
    <property type="match status" value="1"/>
</dbReference>
<evidence type="ECO:0000259" key="8">
    <source>
        <dbReference type="PROSITE" id="PS50011"/>
    </source>
</evidence>
<keyword evidence="7" id="KW-0472">Membrane</keyword>
<feature type="transmembrane region" description="Helical" evidence="7">
    <location>
        <begin position="23"/>
        <end position="53"/>
    </location>
</feature>
<feature type="domain" description="Protein kinase" evidence="8">
    <location>
        <begin position="166"/>
        <end position="318"/>
    </location>
</feature>
<dbReference type="GeneID" id="109581562"/>
<keyword evidence="7" id="KW-0812">Transmembrane</keyword>
<dbReference type="GO" id="GO:0046872">
    <property type="term" value="F:metal ion binding"/>
    <property type="evidence" value="ECO:0007669"/>
    <property type="project" value="UniProtKB-KW"/>
</dbReference>
<dbReference type="InterPro" id="IPR020635">
    <property type="entry name" value="Tyr_kinase_cat_dom"/>
</dbReference>
<reference evidence="10" key="1">
    <citation type="journal article" date="2010" name="Nature">
        <title>The Amphimedon queenslandica genome and the evolution of animal complexity.</title>
        <authorList>
            <person name="Srivastava M."/>
            <person name="Simakov O."/>
            <person name="Chapman J."/>
            <person name="Fahey B."/>
            <person name="Gauthier M.E."/>
            <person name="Mitros T."/>
            <person name="Richards G.S."/>
            <person name="Conaco C."/>
            <person name="Dacre M."/>
            <person name="Hellsten U."/>
            <person name="Larroux C."/>
            <person name="Putnam N.H."/>
            <person name="Stanke M."/>
            <person name="Adamska M."/>
            <person name="Darling A."/>
            <person name="Degnan S.M."/>
            <person name="Oakley T.H."/>
            <person name="Plachetzki D.C."/>
            <person name="Zhai Y."/>
            <person name="Adamski M."/>
            <person name="Calcino A."/>
            <person name="Cummins S.F."/>
            <person name="Goodstein D.M."/>
            <person name="Harris C."/>
            <person name="Jackson D.J."/>
            <person name="Leys S.P."/>
            <person name="Shu S."/>
            <person name="Woodcroft B.J."/>
            <person name="Vervoort M."/>
            <person name="Kosik K.S."/>
            <person name="Manning G."/>
            <person name="Degnan B.M."/>
            <person name="Rokhsar D.S."/>
        </authorList>
    </citation>
    <scope>NUCLEOTIDE SEQUENCE [LARGE SCALE GENOMIC DNA]</scope>
</reference>
<keyword evidence="5" id="KW-0479">Metal-binding</keyword>
<name>A0AAN0J3S7_AMPQE</name>
<evidence type="ECO:0000256" key="1">
    <source>
        <dbReference type="ARBA" id="ARBA00004167"/>
    </source>
</evidence>
<keyword evidence="5" id="KW-0460">Magnesium</keyword>
<proteinExistence type="predicted"/>
<feature type="binding site" evidence="5">
    <location>
        <position position="303"/>
    </location>
    <ligand>
        <name>Mg(2+)</name>
        <dbReference type="ChEBI" id="CHEBI:18420"/>
    </ligand>
</feature>
<dbReference type="PROSITE" id="PS50011">
    <property type="entry name" value="PROTEIN_KINASE_DOM"/>
    <property type="match status" value="1"/>
</dbReference>
<reference evidence="9" key="2">
    <citation type="submission" date="2024-06" db="UniProtKB">
        <authorList>
            <consortium name="EnsemblMetazoa"/>
        </authorList>
    </citation>
    <scope>IDENTIFICATION</scope>
</reference>
<dbReference type="InterPro" id="IPR017441">
    <property type="entry name" value="Protein_kinase_ATP_BS"/>
</dbReference>
<dbReference type="InterPro" id="IPR011009">
    <property type="entry name" value="Kinase-like_dom_sf"/>
</dbReference>
<dbReference type="GO" id="GO:0043235">
    <property type="term" value="C:receptor complex"/>
    <property type="evidence" value="ECO:0007669"/>
    <property type="project" value="TreeGrafter"/>
</dbReference>
<dbReference type="AlphaFoldDB" id="A0AAN0J3S7"/>
<dbReference type="Pfam" id="PF07714">
    <property type="entry name" value="PK_Tyr_Ser-Thr"/>
    <property type="match status" value="1"/>
</dbReference>
<evidence type="ECO:0000256" key="7">
    <source>
        <dbReference type="SAM" id="Phobius"/>
    </source>
</evidence>
<evidence type="ECO:0000313" key="9">
    <source>
        <dbReference type="EnsemblMetazoa" id="XP_019851358.1"/>
    </source>
</evidence>
<dbReference type="PANTHER" id="PTHR24416">
    <property type="entry name" value="TYROSINE-PROTEIN KINASE RECEPTOR"/>
    <property type="match status" value="1"/>
</dbReference>
<evidence type="ECO:0000256" key="3">
    <source>
        <dbReference type="PIRSR" id="PIRSR000615-1"/>
    </source>
</evidence>
<dbReference type="Gene3D" id="3.30.200.20">
    <property type="entry name" value="Phosphorylase Kinase, domain 1"/>
    <property type="match status" value="1"/>
</dbReference>
<comment type="catalytic activity">
    <reaction evidence="2">
        <text>L-tyrosyl-[protein] + ATP = O-phospho-L-tyrosyl-[protein] + ADP + H(+)</text>
        <dbReference type="Rhea" id="RHEA:10596"/>
        <dbReference type="Rhea" id="RHEA-COMP:10136"/>
        <dbReference type="Rhea" id="RHEA-COMP:20101"/>
        <dbReference type="ChEBI" id="CHEBI:15378"/>
        <dbReference type="ChEBI" id="CHEBI:30616"/>
        <dbReference type="ChEBI" id="CHEBI:46858"/>
        <dbReference type="ChEBI" id="CHEBI:61978"/>
        <dbReference type="ChEBI" id="CHEBI:456216"/>
        <dbReference type="EC" id="2.7.10.1"/>
    </reaction>
</comment>
<dbReference type="GO" id="GO:0005524">
    <property type="term" value="F:ATP binding"/>
    <property type="evidence" value="ECO:0007669"/>
    <property type="project" value="UniProtKB-UniRule"/>
</dbReference>